<keyword evidence="3" id="KW-1185">Reference proteome</keyword>
<dbReference type="AlphaFoldDB" id="A0AAD1C309"/>
<evidence type="ECO:0000256" key="1">
    <source>
        <dbReference type="SAM" id="Phobius"/>
    </source>
</evidence>
<dbReference type="KEGG" id="pfuw:KF707C_34950"/>
<reference evidence="2 3" key="2">
    <citation type="journal article" date="2017" name="Int. J. Syst. Evol. Microbiol.">
        <title>Pseudomonas furukawaii sp. nov., a polychlorinated biphenyl-degrading bacterium isolated from biphenyl-contaminated soil in Japan.</title>
        <authorList>
            <person name="Kimura N."/>
            <person name="Watanabe T."/>
            <person name="Suenaga H."/>
            <person name="Fujihara H."/>
            <person name="Futagami T."/>
            <person name="Goto M."/>
            <person name="Hanada S."/>
            <person name="Hirose J."/>
        </authorList>
    </citation>
    <scope>NUCLEOTIDE SEQUENCE [LARGE SCALE GENOMIC DNA]</scope>
    <source>
        <strain evidence="3">DSM 10086 / NBRC 110670 / KF707</strain>
    </source>
</reference>
<protein>
    <submittedName>
        <fullName evidence="2">Probable transmembrane protein</fullName>
    </submittedName>
</protein>
<organism evidence="2 3">
    <name type="scientific">Metapseudomonas furukawaii</name>
    <name type="common">Pseudomonas furukawaii</name>
    <dbReference type="NCBI Taxonomy" id="1149133"/>
    <lineage>
        <taxon>Bacteria</taxon>
        <taxon>Pseudomonadati</taxon>
        <taxon>Pseudomonadota</taxon>
        <taxon>Gammaproteobacteria</taxon>
        <taxon>Pseudomonadales</taxon>
        <taxon>Pseudomonadaceae</taxon>
        <taxon>Metapseudomonas</taxon>
    </lineage>
</organism>
<proteinExistence type="predicted"/>
<keyword evidence="1" id="KW-0472">Membrane</keyword>
<dbReference type="Pfam" id="PF07332">
    <property type="entry name" value="Phage_holin_3_6"/>
    <property type="match status" value="1"/>
</dbReference>
<dbReference type="EMBL" id="AP014862">
    <property type="protein sequence ID" value="BAU75183.1"/>
    <property type="molecule type" value="Genomic_DNA"/>
</dbReference>
<keyword evidence="1" id="KW-1133">Transmembrane helix</keyword>
<dbReference type="RefSeq" id="WP_003456345.1">
    <property type="nucleotide sequence ID" value="NZ_AJMR01000227.1"/>
</dbReference>
<keyword evidence="1 2" id="KW-0812">Transmembrane</keyword>
<dbReference type="Proteomes" id="UP000218554">
    <property type="component" value="Chromosome"/>
</dbReference>
<feature type="transmembrane region" description="Helical" evidence="1">
    <location>
        <begin position="81"/>
        <end position="100"/>
    </location>
</feature>
<accession>A0AAD1C309</accession>
<sequence>MSDDATASPAEERGSSAKRLGASLLGLLQGHVELFGIELQEQKADSLRLLLLGGLTLICALLLLIGLSALVLLLFWDSARLEALIGLCLFYLAATLYCGFRLHHAVNDEDSPFSATLEELAKDRERLLP</sequence>
<dbReference type="InterPro" id="IPR009937">
    <property type="entry name" value="Phage_holin_3_6"/>
</dbReference>
<name>A0AAD1C309_METFU</name>
<gene>
    <name evidence="2" type="ORF">KF707C_34950</name>
</gene>
<evidence type="ECO:0000313" key="3">
    <source>
        <dbReference type="Proteomes" id="UP000218554"/>
    </source>
</evidence>
<reference evidence="3" key="1">
    <citation type="submission" date="2015-05" db="EMBL/GenBank/DDBJ databases">
        <title>Draft genome sequencing of a biphenyl-degrading bacterium, Pseudomonas balearica KF707 (=NBRC110670).</title>
        <authorList>
            <person name="Kimura N."/>
            <person name="Hirose J."/>
            <person name="Watanabe T."/>
            <person name="Suenaga H."/>
            <person name="Fujihara H."/>
            <person name="Noguchi M."/>
            <person name="Hashimoto M."/>
            <person name="Shimodaira J."/>
            <person name="Tsuchikane K."/>
            <person name="Hosoyama A."/>
            <person name="Yamazoe A."/>
            <person name="Fujita N."/>
            <person name="Furukawa K."/>
        </authorList>
    </citation>
    <scope>NUCLEOTIDE SEQUENCE [LARGE SCALE GENOMIC DNA]</scope>
    <source>
        <strain evidence="3">DSM 10086 / NBRC 110670 / KF707</strain>
    </source>
</reference>
<feature type="transmembrane region" description="Helical" evidence="1">
    <location>
        <begin position="49"/>
        <end position="75"/>
    </location>
</feature>
<evidence type="ECO:0000313" key="2">
    <source>
        <dbReference type="EMBL" id="BAU75183.1"/>
    </source>
</evidence>